<keyword evidence="4 7" id="KW-1017">Isopeptide bond</keyword>
<protein>
    <recommendedName>
        <fullName evidence="3 7">Ubiquitin-like protein ATG12</fullName>
    </recommendedName>
</protein>
<dbReference type="CDD" id="cd01612">
    <property type="entry name" value="Ubl_ATG12"/>
    <property type="match status" value="1"/>
</dbReference>
<dbReference type="Pfam" id="PF04110">
    <property type="entry name" value="APG12"/>
    <property type="match status" value="1"/>
</dbReference>
<evidence type="ECO:0000256" key="3">
    <source>
        <dbReference type="ARBA" id="ARBA00015875"/>
    </source>
</evidence>
<sequence>MSNVGTPSTESPPAANLLQETPGATTIDSAAPASPATVMANLRRRGANAKVVVRFKGVGGVPVMKNNLFKITGNRKFSAVIQFLRKEINYKNSDPLVFYVNSAFSPAPDEIVGDLFQCFGTDGTLIVNYSVEPAWG</sequence>
<dbReference type="GO" id="GO:0061723">
    <property type="term" value="P:glycophagy"/>
    <property type="evidence" value="ECO:0007669"/>
    <property type="project" value="TreeGrafter"/>
</dbReference>
<keyword evidence="7" id="KW-0653">Protein transport</keyword>
<dbReference type="SUPFAM" id="SSF54236">
    <property type="entry name" value="Ubiquitin-like"/>
    <property type="match status" value="1"/>
</dbReference>
<name>A0A9P6UP04_9FUNG</name>
<keyword evidence="5 7" id="KW-0833">Ubl conjugation pathway</keyword>
<comment type="function">
    <text evidence="7">Ubiquitin-like protein involved in cytoplasm to vacuole transport (Cvt), autophagy vesicles formation, mitophagy, and nucleophagy.</text>
</comment>
<evidence type="ECO:0000256" key="7">
    <source>
        <dbReference type="RuleBase" id="RU361201"/>
    </source>
</evidence>
<dbReference type="InterPro" id="IPR029071">
    <property type="entry name" value="Ubiquitin-like_domsf"/>
</dbReference>
<proteinExistence type="inferred from homology"/>
<accession>A0A9P6UP04</accession>
<dbReference type="InterPro" id="IPR007242">
    <property type="entry name" value="Atg12"/>
</dbReference>
<reference evidence="8" key="1">
    <citation type="journal article" date="2020" name="Fungal Divers.">
        <title>Resolving the Mortierellaceae phylogeny through synthesis of multi-gene phylogenetics and phylogenomics.</title>
        <authorList>
            <person name="Vandepol N."/>
            <person name="Liber J."/>
            <person name="Desiro A."/>
            <person name="Na H."/>
            <person name="Kennedy M."/>
            <person name="Barry K."/>
            <person name="Grigoriev I.V."/>
            <person name="Miller A.N."/>
            <person name="O'Donnell K."/>
            <person name="Stajich J.E."/>
            <person name="Bonito G."/>
        </authorList>
    </citation>
    <scope>NUCLEOTIDE SEQUENCE</scope>
    <source>
        <strain evidence="8">REB-010B</strain>
    </source>
</reference>
<dbReference type="PANTHER" id="PTHR13385">
    <property type="entry name" value="AUTOPHAGY PROTEIN 12"/>
    <property type="match status" value="1"/>
</dbReference>
<dbReference type="GO" id="GO:0034274">
    <property type="term" value="C:Atg12-Atg5-Atg16 complex"/>
    <property type="evidence" value="ECO:0007669"/>
    <property type="project" value="TreeGrafter"/>
</dbReference>
<dbReference type="AlphaFoldDB" id="A0A9P6UP04"/>
<dbReference type="GO" id="GO:0019776">
    <property type="term" value="F:Atg8-family ligase activity"/>
    <property type="evidence" value="ECO:0007669"/>
    <property type="project" value="TreeGrafter"/>
</dbReference>
<evidence type="ECO:0000256" key="5">
    <source>
        <dbReference type="ARBA" id="ARBA00022786"/>
    </source>
</evidence>
<dbReference type="Gene3D" id="3.10.20.90">
    <property type="entry name" value="Phosphatidylinositol 3-kinase Catalytic Subunit, Chain A, domain 1"/>
    <property type="match status" value="1"/>
</dbReference>
<dbReference type="FunFam" id="3.10.20.90:FF:000150">
    <property type="entry name" value="Ubiquitin-like protein ATG12"/>
    <property type="match status" value="1"/>
</dbReference>
<keyword evidence="7" id="KW-0813">Transport</keyword>
<keyword evidence="7" id="KW-0472">Membrane</keyword>
<dbReference type="OrthoDB" id="10003551at2759"/>
<dbReference type="GO" id="GO:0034045">
    <property type="term" value="C:phagophore assembly site membrane"/>
    <property type="evidence" value="ECO:0007669"/>
    <property type="project" value="UniProtKB-SubCell"/>
</dbReference>
<evidence type="ECO:0000313" key="9">
    <source>
        <dbReference type="Proteomes" id="UP000738325"/>
    </source>
</evidence>
<dbReference type="GO" id="GO:0000045">
    <property type="term" value="P:autophagosome assembly"/>
    <property type="evidence" value="ECO:0007669"/>
    <property type="project" value="InterPro"/>
</dbReference>
<comment type="subunit">
    <text evidence="2 7">Forms a conjugate with ATG5.</text>
</comment>
<comment type="caution">
    <text evidence="8">The sequence shown here is derived from an EMBL/GenBank/DDBJ whole genome shotgun (WGS) entry which is preliminary data.</text>
</comment>
<organism evidence="8 9">
    <name type="scientific">Dissophora globulifera</name>
    <dbReference type="NCBI Taxonomy" id="979702"/>
    <lineage>
        <taxon>Eukaryota</taxon>
        <taxon>Fungi</taxon>
        <taxon>Fungi incertae sedis</taxon>
        <taxon>Mucoromycota</taxon>
        <taxon>Mortierellomycotina</taxon>
        <taxon>Mortierellomycetes</taxon>
        <taxon>Mortierellales</taxon>
        <taxon>Mortierellaceae</taxon>
        <taxon>Dissophora</taxon>
    </lineage>
</organism>
<comment type="subcellular location">
    <subcellularLocation>
        <location evidence="7">Preautophagosomal structure membrane</location>
        <topology evidence="7">Peripheral membrane protein</topology>
    </subcellularLocation>
</comment>
<keyword evidence="9" id="KW-1185">Reference proteome</keyword>
<dbReference type="PANTHER" id="PTHR13385:SF0">
    <property type="entry name" value="UBIQUITIN-LIKE PROTEIN ATG12"/>
    <property type="match status" value="1"/>
</dbReference>
<dbReference type="GO" id="GO:0034727">
    <property type="term" value="P:piecemeal microautophagy of the nucleus"/>
    <property type="evidence" value="ECO:0007669"/>
    <property type="project" value="TreeGrafter"/>
</dbReference>
<evidence type="ECO:0000313" key="8">
    <source>
        <dbReference type="EMBL" id="KAG0314626.1"/>
    </source>
</evidence>
<dbReference type="Proteomes" id="UP000738325">
    <property type="component" value="Unassembled WGS sequence"/>
</dbReference>
<dbReference type="EMBL" id="JAAAIP010000598">
    <property type="protein sequence ID" value="KAG0314626.1"/>
    <property type="molecule type" value="Genomic_DNA"/>
</dbReference>
<dbReference type="GO" id="GO:0015031">
    <property type="term" value="P:protein transport"/>
    <property type="evidence" value="ECO:0007669"/>
    <property type="project" value="UniProtKB-KW"/>
</dbReference>
<keyword evidence="6 7" id="KW-0072">Autophagy</keyword>
<dbReference type="GO" id="GO:0000421">
    <property type="term" value="C:autophagosome membrane"/>
    <property type="evidence" value="ECO:0007669"/>
    <property type="project" value="TreeGrafter"/>
</dbReference>
<comment type="similarity">
    <text evidence="1 7">Belongs to the ATG12 family.</text>
</comment>
<dbReference type="GO" id="GO:0097352">
    <property type="term" value="P:autophagosome maturation"/>
    <property type="evidence" value="ECO:0007669"/>
    <property type="project" value="TreeGrafter"/>
</dbReference>
<evidence type="ECO:0000256" key="6">
    <source>
        <dbReference type="ARBA" id="ARBA00023006"/>
    </source>
</evidence>
<evidence type="ECO:0000256" key="2">
    <source>
        <dbReference type="ARBA" id="ARBA00011288"/>
    </source>
</evidence>
<evidence type="ECO:0000256" key="4">
    <source>
        <dbReference type="ARBA" id="ARBA00022499"/>
    </source>
</evidence>
<gene>
    <name evidence="8" type="ORF">BGZ99_007957</name>
</gene>
<evidence type="ECO:0000256" key="1">
    <source>
        <dbReference type="ARBA" id="ARBA00007778"/>
    </source>
</evidence>
<dbReference type="GO" id="GO:0000422">
    <property type="term" value="P:autophagy of mitochondrion"/>
    <property type="evidence" value="ECO:0007669"/>
    <property type="project" value="TreeGrafter"/>
</dbReference>